<dbReference type="VEuPathDB" id="FungiDB:BDEG_21034"/>
<dbReference type="Pfam" id="PF00579">
    <property type="entry name" value="tRNA-synt_1b"/>
    <property type="match status" value="1"/>
</dbReference>
<evidence type="ECO:0000313" key="12">
    <source>
        <dbReference type="EMBL" id="OAJ36935.1"/>
    </source>
</evidence>
<accession>A0A177WB25</accession>
<dbReference type="GO" id="GO:0070183">
    <property type="term" value="P:mitochondrial tryptophanyl-tRNA aminoacylation"/>
    <property type="evidence" value="ECO:0007669"/>
    <property type="project" value="TreeGrafter"/>
</dbReference>
<evidence type="ECO:0000256" key="1">
    <source>
        <dbReference type="ARBA" id="ARBA00004173"/>
    </source>
</evidence>
<dbReference type="GO" id="GO:0004830">
    <property type="term" value="F:tryptophan-tRNA ligase activity"/>
    <property type="evidence" value="ECO:0007669"/>
    <property type="project" value="UniProtKB-EC"/>
</dbReference>
<dbReference type="InterPro" id="IPR014729">
    <property type="entry name" value="Rossmann-like_a/b/a_fold"/>
</dbReference>
<evidence type="ECO:0000256" key="2">
    <source>
        <dbReference type="ARBA" id="ARBA00005594"/>
    </source>
</evidence>
<feature type="region of interest" description="Disordered" evidence="11">
    <location>
        <begin position="1"/>
        <end position="29"/>
    </location>
</feature>
<dbReference type="PANTHER" id="PTHR43766">
    <property type="entry name" value="TRYPTOPHAN--TRNA LIGASE, MITOCHONDRIAL"/>
    <property type="match status" value="1"/>
</dbReference>
<dbReference type="GO" id="GO:0005759">
    <property type="term" value="C:mitochondrial matrix"/>
    <property type="evidence" value="ECO:0007669"/>
    <property type="project" value="TreeGrafter"/>
</dbReference>
<comment type="similarity">
    <text evidence="2">Belongs to the class-I aminoacyl-tRNA synthetase family.</text>
</comment>
<reference evidence="12 13" key="1">
    <citation type="submission" date="2006-10" db="EMBL/GenBank/DDBJ databases">
        <title>The Genome Sequence of Batrachochytrium dendrobatidis JEL423.</title>
        <authorList>
            <consortium name="The Broad Institute Genome Sequencing Platform"/>
            <person name="Birren B."/>
            <person name="Lander E."/>
            <person name="Galagan J."/>
            <person name="Cuomo C."/>
            <person name="Devon K."/>
            <person name="Jaffe D."/>
            <person name="Butler J."/>
            <person name="Alvarez P."/>
            <person name="Gnerre S."/>
            <person name="Grabherr M."/>
            <person name="Kleber M."/>
            <person name="Mauceli E."/>
            <person name="Brockman W."/>
            <person name="Young S."/>
            <person name="LaButti K."/>
            <person name="Sykes S."/>
            <person name="DeCaprio D."/>
            <person name="Crawford M."/>
            <person name="Koehrsen M."/>
            <person name="Engels R."/>
            <person name="Montgomery P."/>
            <person name="Pearson M."/>
            <person name="Howarth C."/>
            <person name="Larson L."/>
            <person name="White J."/>
            <person name="O'Leary S."/>
            <person name="Kodira C."/>
            <person name="Zeng Q."/>
            <person name="Yandava C."/>
            <person name="Alvarado L."/>
            <person name="Longcore J."/>
            <person name="James T."/>
        </authorList>
    </citation>
    <scope>NUCLEOTIDE SEQUENCE [LARGE SCALE GENOMIC DNA]</scope>
    <source>
        <strain evidence="12 13">JEL423</strain>
    </source>
</reference>
<dbReference type="FunFam" id="3.40.50.620:FF:000144">
    <property type="entry name" value="Tryptophan--tRNA ligase"/>
    <property type="match status" value="1"/>
</dbReference>
<dbReference type="AlphaFoldDB" id="A0A177WB25"/>
<dbReference type="OrthoDB" id="15808at2759"/>
<dbReference type="STRING" id="403673.A0A177WB25"/>
<keyword evidence="4 12" id="KW-0436">Ligase</keyword>
<dbReference type="PRINTS" id="PR01039">
    <property type="entry name" value="TRNASYNTHTRP"/>
</dbReference>
<dbReference type="InterPro" id="IPR002306">
    <property type="entry name" value="Trp-tRNA-ligase"/>
</dbReference>
<comment type="subcellular location">
    <subcellularLocation>
        <location evidence="1">Mitochondrion</location>
    </subcellularLocation>
</comment>
<feature type="compositionally biased region" description="Polar residues" evidence="11">
    <location>
        <begin position="1"/>
        <end position="25"/>
    </location>
</feature>
<reference evidence="12 13" key="2">
    <citation type="submission" date="2016-05" db="EMBL/GenBank/DDBJ databases">
        <title>Lineage-specific infection strategies underlie the spectrum of fungal disease in amphibians.</title>
        <authorList>
            <person name="Cuomo C.A."/>
            <person name="Farrer R.A."/>
            <person name="James T."/>
            <person name="Longcore J."/>
            <person name="Birren B."/>
        </authorList>
    </citation>
    <scope>NUCLEOTIDE SEQUENCE [LARGE SCALE GENOMIC DNA]</scope>
    <source>
        <strain evidence="12 13">JEL423</strain>
    </source>
</reference>
<comment type="catalytic activity">
    <reaction evidence="10">
        <text>tRNA(Trp) + L-tryptophan + ATP = L-tryptophyl-tRNA(Trp) + AMP + diphosphate + H(+)</text>
        <dbReference type="Rhea" id="RHEA:24080"/>
        <dbReference type="Rhea" id="RHEA-COMP:9671"/>
        <dbReference type="Rhea" id="RHEA-COMP:9705"/>
        <dbReference type="ChEBI" id="CHEBI:15378"/>
        <dbReference type="ChEBI" id="CHEBI:30616"/>
        <dbReference type="ChEBI" id="CHEBI:33019"/>
        <dbReference type="ChEBI" id="CHEBI:57912"/>
        <dbReference type="ChEBI" id="CHEBI:78442"/>
        <dbReference type="ChEBI" id="CHEBI:78535"/>
        <dbReference type="ChEBI" id="CHEBI:456215"/>
        <dbReference type="EC" id="6.1.1.2"/>
    </reaction>
</comment>
<dbReference type="InterPro" id="IPR024109">
    <property type="entry name" value="Trp-tRNA-ligase_bac-type"/>
</dbReference>
<evidence type="ECO:0000256" key="4">
    <source>
        <dbReference type="ARBA" id="ARBA00022598"/>
    </source>
</evidence>
<dbReference type="EC" id="6.1.1.2" evidence="3"/>
<dbReference type="FunFam" id="1.10.240.10:FF:000002">
    <property type="entry name" value="Tryptophan--tRNA ligase"/>
    <property type="match status" value="1"/>
</dbReference>
<evidence type="ECO:0000256" key="3">
    <source>
        <dbReference type="ARBA" id="ARBA00013161"/>
    </source>
</evidence>
<dbReference type="InterPro" id="IPR050203">
    <property type="entry name" value="Trp-tRNA_synthetase"/>
</dbReference>
<dbReference type="InterPro" id="IPR002305">
    <property type="entry name" value="aa-tRNA-synth_Ic"/>
</dbReference>
<evidence type="ECO:0000256" key="8">
    <source>
        <dbReference type="ARBA" id="ARBA00023146"/>
    </source>
</evidence>
<dbReference type="HAMAP" id="MF_00140_B">
    <property type="entry name" value="Trp_tRNA_synth_B"/>
    <property type="match status" value="1"/>
</dbReference>
<keyword evidence="6" id="KW-0067">ATP-binding</keyword>
<keyword evidence="7" id="KW-0648">Protein biosynthesis</keyword>
<evidence type="ECO:0000256" key="11">
    <source>
        <dbReference type="SAM" id="MobiDB-lite"/>
    </source>
</evidence>
<dbReference type="EMBL" id="DS022300">
    <property type="protein sequence ID" value="OAJ36935.1"/>
    <property type="molecule type" value="Genomic_DNA"/>
</dbReference>
<dbReference type="Gene3D" id="3.40.50.620">
    <property type="entry name" value="HUPs"/>
    <property type="match status" value="1"/>
</dbReference>
<dbReference type="PANTHER" id="PTHR43766:SF1">
    <property type="entry name" value="TRYPTOPHAN--TRNA LIGASE, MITOCHONDRIAL"/>
    <property type="match status" value="1"/>
</dbReference>
<dbReference type="eggNOG" id="KOG2713">
    <property type="taxonomic scope" value="Eukaryota"/>
</dbReference>
<sequence>MTLPSNMMNTVNTAGTRGSTNTPLNPINRADHSKRISWSKLMKHKLKALFSPRYRRQQELKAAVGSLVIHENQRNLIQKAKISHQQPENHAKPDLVESSGSTLTGAIDGGSARLVHSKSITADTPESEKASICLSTAIEEYGIDTAFTDSPLTLDTDITIHDVLECDSSSAHYSSDGHPTHSSVASLHFNDNEQSCLNTTVLTPIDPLLTDRTEMTMVQLGTTTNKAESVHDTAHVQAKEHQEQTIYSEKGCNHVSKESVWESESIFTLLSVESEDDIDLDYYTACYHPDKPLTKEIEMPVSLIRCSRESAFGAMMLRQSLYKSIVSNTAHRYSTTSLSSTPKPVQFPSCTLSGIQPTGIPHIGNYIGALRNWVDLQNQLSVPSKDAQSSVLASPSTLYMIADMHALTIPQDPVKLRANVRDMVCVLLACGIKPDDSILFRQSRVPQHTELGWLLFCQTPVSWVSRMHQWKTKLHLVPAVTQDHTISKSENSTNELDVEDHDDSSSNLNVGLLSYPILQAADILLYRATKVPVGDDQAQHLNLTSMIARRFNSCYNKNVFPIPQSIVSFTGKRIMSLKTPTSKMSKSDPVEQSRINLDDSADQIRSKIRRATTDSIHGITYDPQTRPGVANLLQIWMALETSTGIQWEKLEEAQIMDELAKHFGSLSNEKFKMIMTDVIVDHISPIRNEIIRLKKDPAYIDGVLEKGEAAARFRAEKTMQNVRRTIGLT</sequence>
<dbReference type="GO" id="GO:0005524">
    <property type="term" value="F:ATP binding"/>
    <property type="evidence" value="ECO:0007669"/>
    <property type="project" value="UniProtKB-KW"/>
</dbReference>
<evidence type="ECO:0000256" key="10">
    <source>
        <dbReference type="ARBA" id="ARBA00049929"/>
    </source>
</evidence>
<dbReference type="SUPFAM" id="SSF52374">
    <property type="entry name" value="Nucleotidylyl transferase"/>
    <property type="match status" value="1"/>
</dbReference>
<evidence type="ECO:0000256" key="7">
    <source>
        <dbReference type="ARBA" id="ARBA00022917"/>
    </source>
</evidence>
<dbReference type="InterPro" id="IPR001412">
    <property type="entry name" value="aa-tRNA-synth_I_CS"/>
</dbReference>
<dbReference type="NCBIfam" id="TIGR00233">
    <property type="entry name" value="trpS"/>
    <property type="match status" value="1"/>
</dbReference>
<keyword evidence="5" id="KW-0547">Nucleotide-binding</keyword>
<evidence type="ECO:0000256" key="9">
    <source>
        <dbReference type="ARBA" id="ARBA00030268"/>
    </source>
</evidence>
<organism evidence="12 13">
    <name type="scientific">Batrachochytrium dendrobatidis (strain JEL423)</name>
    <dbReference type="NCBI Taxonomy" id="403673"/>
    <lineage>
        <taxon>Eukaryota</taxon>
        <taxon>Fungi</taxon>
        <taxon>Fungi incertae sedis</taxon>
        <taxon>Chytridiomycota</taxon>
        <taxon>Chytridiomycota incertae sedis</taxon>
        <taxon>Chytridiomycetes</taxon>
        <taxon>Rhizophydiales</taxon>
        <taxon>Rhizophydiales incertae sedis</taxon>
        <taxon>Batrachochytrium</taxon>
    </lineage>
</organism>
<dbReference type="PROSITE" id="PS00178">
    <property type="entry name" value="AA_TRNA_LIGASE_I"/>
    <property type="match status" value="1"/>
</dbReference>
<evidence type="ECO:0000313" key="13">
    <source>
        <dbReference type="Proteomes" id="UP000077115"/>
    </source>
</evidence>
<protein>
    <recommendedName>
        <fullName evidence="3">tryptophan--tRNA ligase</fullName>
        <ecNumber evidence="3">6.1.1.2</ecNumber>
    </recommendedName>
    <alternativeName>
        <fullName evidence="9">Tryptophanyl-tRNA synthetase</fullName>
    </alternativeName>
</protein>
<proteinExistence type="inferred from homology"/>
<dbReference type="CDD" id="cd00806">
    <property type="entry name" value="TrpRS_core"/>
    <property type="match status" value="1"/>
</dbReference>
<evidence type="ECO:0000256" key="6">
    <source>
        <dbReference type="ARBA" id="ARBA00022840"/>
    </source>
</evidence>
<evidence type="ECO:0000256" key="5">
    <source>
        <dbReference type="ARBA" id="ARBA00022741"/>
    </source>
</evidence>
<keyword evidence="8" id="KW-0030">Aminoacyl-tRNA synthetase</keyword>
<dbReference type="Gene3D" id="1.10.240.10">
    <property type="entry name" value="Tyrosyl-Transfer RNA Synthetase"/>
    <property type="match status" value="1"/>
</dbReference>
<dbReference type="Proteomes" id="UP000077115">
    <property type="component" value="Unassembled WGS sequence"/>
</dbReference>
<gene>
    <name evidence="12" type="ORF">BDEG_21034</name>
</gene>
<name>A0A177WB25_BATDL</name>